<keyword evidence="4" id="KW-0220">Diaminopimelate biosynthesis</keyword>
<comment type="similarity">
    <text evidence="1">Belongs to the DapB family.</text>
</comment>
<dbReference type="RefSeq" id="WP_041975353.1">
    <property type="nucleotide sequence ID" value="NZ_CBXV010000004.1"/>
</dbReference>
<protein>
    <recommendedName>
        <fullName evidence="9">4-hydroxy-tetrahydrodipicolinate reductase</fullName>
        <ecNumber evidence="9">1.17.1.8</ecNumber>
    </recommendedName>
</protein>
<evidence type="ECO:0000259" key="13">
    <source>
        <dbReference type="Pfam" id="PF05173"/>
    </source>
</evidence>
<evidence type="ECO:0000259" key="12">
    <source>
        <dbReference type="Pfam" id="PF01113"/>
    </source>
</evidence>
<dbReference type="Proteomes" id="UP000031518">
    <property type="component" value="Unassembled WGS sequence"/>
</dbReference>
<dbReference type="Pfam" id="PF01113">
    <property type="entry name" value="DapB_N"/>
    <property type="match status" value="1"/>
</dbReference>
<dbReference type="SUPFAM" id="SSF51735">
    <property type="entry name" value="NAD(P)-binding Rossmann-fold domains"/>
    <property type="match status" value="1"/>
</dbReference>
<evidence type="ECO:0000256" key="1">
    <source>
        <dbReference type="ARBA" id="ARBA00006642"/>
    </source>
</evidence>
<dbReference type="InterPro" id="IPR000846">
    <property type="entry name" value="DapB_N"/>
</dbReference>
<dbReference type="STRING" id="454194.PYK22_01367"/>
<dbReference type="GO" id="GO:0009089">
    <property type="term" value="P:lysine biosynthetic process via diaminopimelate"/>
    <property type="evidence" value="ECO:0007669"/>
    <property type="project" value="InterPro"/>
</dbReference>
<evidence type="ECO:0000256" key="10">
    <source>
        <dbReference type="ARBA" id="ARBA00049080"/>
    </source>
</evidence>
<sequence length="238" mass="25760">MKIGLIGYGRMGRLVEARAQARGHQTVVIATSRDAERTAEELAGRLQGCSVAVDFSVAHAVLRNIEACARARVPLVEGTTGWNERLPQAQAILDERGGAMVYGANFSIGANLFYRIVAHAAKLIAPFSDYAPFIEEAHHAGKRDAPSGTALKLRALLAPHWPAEISIAATRAGHIPGTHRVGFDSTDDQILLQHEARTREGFAAGALLAAEWIVTKQGGCYEFSELIDRIIEERGKRS</sequence>
<evidence type="ECO:0000256" key="4">
    <source>
        <dbReference type="ARBA" id="ARBA00022915"/>
    </source>
</evidence>
<keyword evidence="5 14" id="KW-0560">Oxidoreductase</keyword>
<feature type="domain" description="Dihydrodipicolinate reductase C-terminal" evidence="13">
    <location>
        <begin position="109"/>
        <end position="226"/>
    </location>
</feature>
<reference evidence="14 15" key="2">
    <citation type="submission" date="2015-01" db="EMBL/GenBank/DDBJ databases">
        <title>Complete genome sequence of Pyrinomonas methylaliphatogenes type strain K22T.</title>
        <authorList>
            <person name="Lee K.C.Y."/>
            <person name="Power J.F."/>
            <person name="Dunfield P.F."/>
            <person name="Morgan X.C."/>
            <person name="Huttenhower C."/>
            <person name="Stott M.B."/>
        </authorList>
    </citation>
    <scope>NUCLEOTIDE SEQUENCE [LARGE SCALE GENOMIC DNA]</scope>
    <source>
        <strain evidence="14 15">K22</strain>
    </source>
</reference>
<gene>
    <name evidence="14" type="ORF">PYK22_01367</name>
</gene>
<dbReference type="PIRSF" id="PIRSF000161">
    <property type="entry name" value="DHPR"/>
    <property type="match status" value="1"/>
</dbReference>
<reference evidence="14 15" key="1">
    <citation type="submission" date="2013-12" db="EMBL/GenBank/DDBJ databases">
        <authorList>
            <person name="Stott M."/>
        </authorList>
    </citation>
    <scope>NUCLEOTIDE SEQUENCE [LARGE SCALE GENOMIC DNA]</scope>
    <source>
        <strain evidence="14 15">K22</strain>
    </source>
</reference>
<proteinExistence type="inferred from homology"/>
<dbReference type="GO" id="GO:0008839">
    <property type="term" value="F:4-hydroxy-tetrahydrodipicolinate reductase"/>
    <property type="evidence" value="ECO:0007669"/>
    <property type="project" value="UniProtKB-EC"/>
</dbReference>
<keyword evidence="2" id="KW-0028">Amino-acid biosynthesis</keyword>
<comment type="catalytic activity">
    <reaction evidence="11">
        <text>(S)-2,3,4,5-tetrahydrodipicolinate + NAD(+) + H2O = (2S,4S)-4-hydroxy-2,3,4,5-tetrahydrodipicolinate + NADH + H(+)</text>
        <dbReference type="Rhea" id="RHEA:35323"/>
        <dbReference type="ChEBI" id="CHEBI:15377"/>
        <dbReference type="ChEBI" id="CHEBI:15378"/>
        <dbReference type="ChEBI" id="CHEBI:16845"/>
        <dbReference type="ChEBI" id="CHEBI:57540"/>
        <dbReference type="ChEBI" id="CHEBI:57945"/>
        <dbReference type="ChEBI" id="CHEBI:67139"/>
        <dbReference type="EC" id="1.17.1.8"/>
    </reaction>
</comment>
<evidence type="ECO:0000256" key="3">
    <source>
        <dbReference type="ARBA" id="ARBA00022857"/>
    </source>
</evidence>
<dbReference type="Pfam" id="PF05173">
    <property type="entry name" value="DapB_C"/>
    <property type="match status" value="1"/>
</dbReference>
<dbReference type="Gene3D" id="3.30.360.10">
    <property type="entry name" value="Dihydrodipicolinate Reductase, domain 2"/>
    <property type="match status" value="1"/>
</dbReference>
<dbReference type="InterPro" id="IPR022663">
    <property type="entry name" value="DapB_C"/>
</dbReference>
<evidence type="ECO:0000313" key="14">
    <source>
        <dbReference type="EMBL" id="CDM65368.1"/>
    </source>
</evidence>
<evidence type="ECO:0000256" key="8">
    <source>
        <dbReference type="ARBA" id="ARBA00037922"/>
    </source>
</evidence>
<evidence type="ECO:0000256" key="9">
    <source>
        <dbReference type="ARBA" id="ARBA00038983"/>
    </source>
</evidence>
<evidence type="ECO:0000256" key="2">
    <source>
        <dbReference type="ARBA" id="ARBA00022605"/>
    </source>
</evidence>
<dbReference type="GO" id="GO:0005829">
    <property type="term" value="C:cytosol"/>
    <property type="evidence" value="ECO:0007669"/>
    <property type="project" value="TreeGrafter"/>
</dbReference>
<evidence type="ECO:0000256" key="11">
    <source>
        <dbReference type="ARBA" id="ARBA00049396"/>
    </source>
</evidence>
<organism evidence="14 15">
    <name type="scientific">Pyrinomonas methylaliphatogenes</name>
    <dbReference type="NCBI Taxonomy" id="454194"/>
    <lineage>
        <taxon>Bacteria</taxon>
        <taxon>Pseudomonadati</taxon>
        <taxon>Acidobacteriota</taxon>
        <taxon>Blastocatellia</taxon>
        <taxon>Blastocatellales</taxon>
        <taxon>Pyrinomonadaceae</taxon>
        <taxon>Pyrinomonas</taxon>
    </lineage>
</organism>
<feature type="domain" description="Dihydrodipicolinate reductase N-terminal" evidence="12">
    <location>
        <begin position="1"/>
        <end position="91"/>
    </location>
</feature>
<dbReference type="EC" id="1.17.1.8" evidence="9"/>
<evidence type="ECO:0000313" key="15">
    <source>
        <dbReference type="Proteomes" id="UP000031518"/>
    </source>
</evidence>
<dbReference type="PANTHER" id="PTHR20836:SF0">
    <property type="entry name" value="4-HYDROXY-TETRAHYDRODIPICOLINATE REDUCTASE 1, CHLOROPLASTIC-RELATED"/>
    <property type="match status" value="1"/>
</dbReference>
<dbReference type="InterPro" id="IPR023940">
    <property type="entry name" value="DHDPR_bac"/>
</dbReference>
<dbReference type="PANTHER" id="PTHR20836">
    <property type="entry name" value="DIHYDRODIPICOLINATE REDUCTASE"/>
    <property type="match status" value="1"/>
</dbReference>
<keyword evidence="6" id="KW-0520">NAD</keyword>
<keyword evidence="7" id="KW-0457">Lysine biosynthesis</keyword>
<name>A0A0B6WVR2_9BACT</name>
<keyword evidence="3" id="KW-0521">NADP</keyword>
<keyword evidence="15" id="KW-1185">Reference proteome</keyword>
<dbReference type="InterPro" id="IPR036291">
    <property type="entry name" value="NAD(P)-bd_dom_sf"/>
</dbReference>
<dbReference type="SUPFAM" id="SSF55347">
    <property type="entry name" value="Glyceraldehyde-3-phosphate dehydrogenase-like, C-terminal domain"/>
    <property type="match status" value="1"/>
</dbReference>
<comment type="catalytic activity">
    <reaction evidence="10">
        <text>(S)-2,3,4,5-tetrahydrodipicolinate + NADP(+) + H2O = (2S,4S)-4-hydroxy-2,3,4,5-tetrahydrodipicolinate + NADPH + H(+)</text>
        <dbReference type="Rhea" id="RHEA:35331"/>
        <dbReference type="ChEBI" id="CHEBI:15377"/>
        <dbReference type="ChEBI" id="CHEBI:15378"/>
        <dbReference type="ChEBI" id="CHEBI:16845"/>
        <dbReference type="ChEBI" id="CHEBI:57783"/>
        <dbReference type="ChEBI" id="CHEBI:58349"/>
        <dbReference type="ChEBI" id="CHEBI:67139"/>
        <dbReference type="EC" id="1.17.1.8"/>
    </reaction>
</comment>
<evidence type="ECO:0000256" key="6">
    <source>
        <dbReference type="ARBA" id="ARBA00023027"/>
    </source>
</evidence>
<dbReference type="Gene3D" id="3.40.50.720">
    <property type="entry name" value="NAD(P)-binding Rossmann-like Domain"/>
    <property type="match status" value="1"/>
</dbReference>
<accession>A0A0B6WVR2</accession>
<evidence type="ECO:0000256" key="5">
    <source>
        <dbReference type="ARBA" id="ARBA00023002"/>
    </source>
</evidence>
<dbReference type="EMBL" id="CBXV010000004">
    <property type="protein sequence ID" value="CDM65368.1"/>
    <property type="molecule type" value="Genomic_DNA"/>
</dbReference>
<dbReference type="GO" id="GO:0019877">
    <property type="term" value="P:diaminopimelate biosynthetic process"/>
    <property type="evidence" value="ECO:0007669"/>
    <property type="project" value="UniProtKB-KW"/>
</dbReference>
<comment type="pathway">
    <text evidence="8">Amino-acid biosynthesis; L-lysine biosynthesis via DAP pathway; (S)-tetrahydrodipicolinate from L-aspartate: step 4/4.</text>
</comment>
<dbReference type="AlphaFoldDB" id="A0A0B6WVR2"/>
<dbReference type="OrthoDB" id="9790352at2"/>
<evidence type="ECO:0000256" key="7">
    <source>
        <dbReference type="ARBA" id="ARBA00023154"/>
    </source>
</evidence>